<feature type="transmembrane region" description="Helical" evidence="8">
    <location>
        <begin position="82"/>
        <end position="105"/>
    </location>
</feature>
<gene>
    <name evidence="10" type="ORF">INT08_09435</name>
</gene>
<dbReference type="SUPFAM" id="SSF103473">
    <property type="entry name" value="MFS general substrate transporter"/>
    <property type="match status" value="1"/>
</dbReference>
<dbReference type="InterPro" id="IPR004812">
    <property type="entry name" value="Efflux_drug-R_Bcr/CmlA"/>
</dbReference>
<keyword evidence="4" id="KW-1003">Cell membrane</keyword>
<feature type="transmembrane region" description="Helical" evidence="8">
    <location>
        <begin position="50"/>
        <end position="70"/>
    </location>
</feature>
<dbReference type="Pfam" id="PF07690">
    <property type="entry name" value="MFS_1"/>
    <property type="match status" value="1"/>
</dbReference>
<evidence type="ECO:0000313" key="11">
    <source>
        <dbReference type="Proteomes" id="UP000619838"/>
    </source>
</evidence>
<feature type="domain" description="Major facilitator superfamily (MFS) profile" evidence="9">
    <location>
        <begin position="15"/>
        <end position="399"/>
    </location>
</feature>
<evidence type="ECO:0000256" key="2">
    <source>
        <dbReference type="ARBA" id="ARBA00006236"/>
    </source>
</evidence>
<keyword evidence="6 8" id="KW-1133">Transmembrane helix</keyword>
<feature type="transmembrane region" description="Helical" evidence="8">
    <location>
        <begin position="140"/>
        <end position="163"/>
    </location>
</feature>
<keyword evidence="11" id="KW-1185">Reference proteome</keyword>
<protein>
    <submittedName>
        <fullName evidence="10">Multidrug effflux MFS transporter</fullName>
    </submittedName>
</protein>
<name>A0ABR9XTQ0_9CHLB</name>
<keyword evidence="5 8" id="KW-0812">Transmembrane</keyword>
<feature type="transmembrane region" description="Helical" evidence="8">
    <location>
        <begin position="285"/>
        <end position="307"/>
    </location>
</feature>
<comment type="subcellular location">
    <subcellularLocation>
        <location evidence="1">Cell membrane</location>
        <topology evidence="1">Multi-pass membrane protein</topology>
    </subcellularLocation>
</comment>
<evidence type="ECO:0000313" key="10">
    <source>
        <dbReference type="EMBL" id="MBF0637386.1"/>
    </source>
</evidence>
<comment type="caution">
    <text evidence="10">The sequence shown here is derived from an EMBL/GenBank/DDBJ whole genome shotgun (WGS) entry which is preliminary data.</text>
</comment>
<accession>A0ABR9XTQ0</accession>
<dbReference type="InterPro" id="IPR036259">
    <property type="entry name" value="MFS_trans_sf"/>
</dbReference>
<evidence type="ECO:0000256" key="1">
    <source>
        <dbReference type="ARBA" id="ARBA00004651"/>
    </source>
</evidence>
<feature type="transmembrane region" description="Helical" evidence="8">
    <location>
        <begin position="12"/>
        <end position="30"/>
    </location>
</feature>
<dbReference type="PANTHER" id="PTHR23502">
    <property type="entry name" value="MAJOR FACILITATOR SUPERFAMILY"/>
    <property type="match status" value="1"/>
</dbReference>
<dbReference type="PANTHER" id="PTHR23502:SF132">
    <property type="entry name" value="POLYAMINE TRANSPORTER 2-RELATED"/>
    <property type="match status" value="1"/>
</dbReference>
<evidence type="ECO:0000256" key="6">
    <source>
        <dbReference type="ARBA" id="ARBA00022989"/>
    </source>
</evidence>
<dbReference type="InterPro" id="IPR020846">
    <property type="entry name" value="MFS_dom"/>
</dbReference>
<dbReference type="PROSITE" id="PS50850">
    <property type="entry name" value="MFS"/>
    <property type="match status" value="1"/>
</dbReference>
<evidence type="ECO:0000256" key="4">
    <source>
        <dbReference type="ARBA" id="ARBA00022475"/>
    </source>
</evidence>
<feature type="transmembrane region" description="Helical" evidence="8">
    <location>
        <begin position="111"/>
        <end position="128"/>
    </location>
</feature>
<feature type="transmembrane region" description="Helical" evidence="8">
    <location>
        <begin position="220"/>
        <end position="238"/>
    </location>
</feature>
<feature type="transmembrane region" description="Helical" evidence="8">
    <location>
        <begin position="313"/>
        <end position="334"/>
    </location>
</feature>
<feature type="transmembrane region" description="Helical" evidence="8">
    <location>
        <begin position="254"/>
        <end position="273"/>
    </location>
</feature>
<dbReference type="RefSeq" id="WP_175187556.1">
    <property type="nucleotide sequence ID" value="NZ_JABVZQ010000011.1"/>
</dbReference>
<dbReference type="CDD" id="cd17320">
    <property type="entry name" value="MFS_MdfA_MDR_like"/>
    <property type="match status" value="1"/>
</dbReference>
<dbReference type="InterPro" id="IPR011701">
    <property type="entry name" value="MFS"/>
</dbReference>
<keyword evidence="3" id="KW-0813">Transport</keyword>
<sequence length="401" mass="42818">MNDTAASGRTGFAEFIILIASMMSLAALSIDTMLPALPEIVHDLGIADPNSAQLVISTLFLGMSAGQIVYGPLSDAIGRKPAISIGFAIFILGTLLCLAADSFSVMLAGRLLQGLGAAAARIVTIALVRDRYEGAAMARIMSFVMTIFMLVPILAPLGGQIIISLAGWRAIFIGFLVMSSIILAWFTLRQPETLSRENRHRLSFQGLANSLREILRNRQSLVYTLTAGLVFGAFLGYLNSSQQIFQNQYGTGELFPVYFGMLALPFGMASLLNSRLVTIISLQRLVVMALSAVLGLSLLFLLPAFIYAGDPPFWMLIVYLAPVFFAIGVLFGNLNALAMEPLGHIAGTGAATVGSLSTFIGMATGTMIGQSYNGTLFPLVTGFCSCTVLSLVLTTHHEDQP</sequence>
<feature type="transmembrane region" description="Helical" evidence="8">
    <location>
        <begin position="346"/>
        <end position="369"/>
    </location>
</feature>
<dbReference type="Proteomes" id="UP000619838">
    <property type="component" value="Unassembled WGS sequence"/>
</dbReference>
<evidence type="ECO:0000256" key="7">
    <source>
        <dbReference type="ARBA" id="ARBA00023136"/>
    </source>
</evidence>
<feature type="transmembrane region" description="Helical" evidence="8">
    <location>
        <begin position="375"/>
        <end position="394"/>
    </location>
</feature>
<dbReference type="Gene3D" id="1.20.1720.10">
    <property type="entry name" value="Multidrug resistance protein D"/>
    <property type="match status" value="1"/>
</dbReference>
<evidence type="ECO:0000256" key="3">
    <source>
        <dbReference type="ARBA" id="ARBA00022448"/>
    </source>
</evidence>
<keyword evidence="7 8" id="KW-0472">Membrane</keyword>
<dbReference type="EMBL" id="JADGII010000019">
    <property type="protein sequence ID" value="MBF0637386.1"/>
    <property type="molecule type" value="Genomic_DNA"/>
</dbReference>
<reference evidence="10 11" key="1">
    <citation type="journal article" date="2020" name="Microorganisms">
        <title>Simultaneous Genome Sequencing of Prosthecochloris ethylica and Desulfuromonas acetoxidans within a Syntrophic Mixture Reveals Unique Pili and Protein Interactions.</title>
        <authorList>
            <person name="Kyndt J.A."/>
            <person name="Van Beeumen J.J."/>
            <person name="Meyer T.E."/>
        </authorList>
    </citation>
    <scope>NUCLEOTIDE SEQUENCE [LARGE SCALE GENOMIC DNA]</scope>
    <source>
        <strain evidence="10 11">N3</strain>
    </source>
</reference>
<dbReference type="NCBIfam" id="TIGR00710">
    <property type="entry name" value="efflux_Bcr_CflA"/>
    <property type="match status" value="1"/>
</dbReference>
<evidence type="ECO:0000259" key="9">
    <source>
        <dbReference type="PROSITE" id="PS50850"/>
    </source>
</evidence>
<organism evidence="10 11">
    <name type="scientific">Prosthecochloris ethylica</name>
    <dbReference type="NCBI Taxonomy" id="2743976"/>
    <lineage>
        <taxon>Bacteria</taxon>
        <taxon>Pseudomonadati</taxon>
        <taxon>Chlorobiota</taxon>
        <taxon>Chlorobiia</taxon>
        <taxon>Chlorobiales</taxon>
        <taxon>Chlorobiaceae</taxon>
        <taxon>Prosthecochloris</taxon>
    </lineage>
</organism>
<feature type="transmembrane region" description="Helical" evidence="8">
    <location>
        <begin position="169"/>
        <end position="188"/>
    </location>
</feature>
<comment type="similarity">
    <text evidence="2">Belongs to the major facilitator superfamily. Bcr/CmlA family.</text>
</comment>
<evidence type="ECO:0000256" key="5">
    <source>
        <dbReference type="ARBA" id="ARBA00022692"/>
    </source>
</evidence>
<proteinExistence type="inferred from homology"/>
<evidence type="ECO:0000256" key="8">
    <source>
        <dbReference type="SAM" id="Phobius"/>
    </source>
</evidence>